<accession>A0A8J3RKN6</accession>
<dbReference type="GO" id="GO:0006099">
    <property type="term" value="P:tricarboxylic acid cycle"/>
    <property type="evidence" value="ECO:0007669"/>
    <property type="project" value="TreeGrafter"/>
</dbReference>
<name>A0A8J3RKN6_9ACTN</name>
<dbReference type="Pfam" id="PF02629">
    <property type="entry name" value="CoA_binding"/>
    <property type="match status" value="1"/>
</dbReference>
<dbReference type="GO" id="GO:0004775">
    <property type="term" value="F:succinate-CoA ligase (ADP-forming) activity"/>
    <property type="evidence" value="ECO:0007669"/>
    <property type="project" value="TreeGrafter"/>
</dbReference>
<gene>
    <name evidence="4" type="ORF">Plo01_31230</name>
</gene>
<comment type="caution">
    <text evidence="4">The sequence shown here is derived from an EMBL/GenBank/DDBJ whole genome shotgun (WGS) entry which is preliminary data.</text>
</comment>
<dbReference type="GO" id="GO:0005829">
    <property type="term" value="C:cytosol"/>
    <property type="evidence" value="ECO:0007669"/>
    <property type="project" value="TreeGrafter"/>
</dbReference>
<dbReference type="Gene3D" id="3.40.50.261">
    <property type="entry name" value="Succinyl-CoA synthetase domains"/>
    <property type="match status" value="1"/>
</dbReference>
<feature type="region of interest" description="Disordered" evidence="1">
    <location>
        <begin position="392"/>
        <end position="465"/>
    </location>
</feature>
<dbReference type="GO" id="GO:0004776">
    <property type="term" value="F:succinate-CoA ligase (GDP-forming) activity"/>
    <property type="evidence" value="ECO:0007669"/>
    <property type="project" value="TreeGrafter"/>
</dbReference>
<keyword evidence="5" id="KW-1185">Reference proteome</keyword>
<evidence type="ECO:0000259" key="3">
    <source>
        <dbReference type="Pfam" id="PF02629"/>
    </source>
</evidence>
<dbReference type="InterPro" id="IPR003781">
    <property type="entry name" value="CoA-bd"/>
</dbReference>
<protein>
    <recommendedName>
        <fullName evidence="6">FdrA protein</fullName>
    </recommendedName>
</protein>
<feature type="region of interest" description="Disordered" evidence="1">
    <location>
        <begin position="155"/>
        <end position="196"/>
    </location>
</feature>
<dbReference type="PANTHER" id="PTHR11117:SF24">
    <property type="entry name" value="PROTEIN FDRA"/>
    <property type="match status" value="1"/>
</dbReference>
<evidence type="ECO:0000259" key="2">
    <source>
        <dbReference type="Pfam" id="PF00549"/>
    </source>
</evidence>
<sequence>MGGRDGRAAEHDVAAVTGVTGEHDDVMAATGVTGEGGPVDVVQIRTGTYHDSVSLMRVSQVLSGLPGVKAAVVAMATELNRGIAAELGFALPGSGPADLLVALRADDEDAAGRAAAELDRLLAGLAVRTAGRAAADHPPRTVRAALRETAGVTGAGGVSRADGTYRETAGASAAGGVSGADGTREEATGTGEALTGDAAGTGSAALALVSVPGPHAFAEALDAVEAGLPVMIFSDNMPVEQEVLLKRRAEQTGSLVMGPDCGTAVVGGAGLGFANVLRPGPVGIVAASGTGAQQVACLLDLAGVGVSHILGVGGRDLSAEVGGLSTLRALDALDADPATRLIALVSKPPAPEVAEAVREAVDKLATPVVTVLLGSGEDLTSAAESVLRALGTEPPAWPSWPAIPTGETSPGETRDTGEAAPGGFPDAGEAIPGGIPDSGEAVPGGIPDAGEAASGGILDAGSRPGLPSGPASLRGIYSGGTLCAEARLVAGSGEFTDYGDDAYTRGRAHPMIDPALRLEALAAVPRGDVALLDVVLGHGADPDPAARLAPAIAAAVARGVPVVVALVGSAGDPQGLPAQAEALRAAGADVFASNALAARHAARLAGFRSVR</sequence>
<feature type="domain" description="ATP-citrate synthase/succinyl-CoA ligase C-terminal" evidence="2">
    <location>
        <begin position="476"/>
        <end position="602"/>
    </location>
</feature>
<organism evidence="4 5">
    <name type="scientific">Planobispora longispora</name>
    <dbReference type="NCBI Taxonomy" id="28887"/>
    <lineage>
        <taxon>Bacteria</taxon>
        <taxon>Bacillati</taxon>
        <taxon>Actinomycetota</taxon>
        <taxon>Actinomycetes</taxon>
        <taxon>Streptosporangiales</taxon>
        <taxon>Streptosporangiaceae</taxon>
        <taxon>Planobispora</taxon>
    </lineage>
</organism>
<dbReference type="Gene3D" id="3.40.50.720">
    <property type="entry name" value="NAD(P)-binding Rossmann-like Domain"/>
    <property type="match status" value="1"/>
</dbReference>
<reference evidence="4 5" key="1">
    <citation type="submission" date="2021-01" db="EMBL/GenBank/DDBJ databases">
        <title>Whole genome shotgun sequence of Planobispora longispora NBRC 13918.</title>
        <authorList>
            <person name="Komaki H."/>
            <person name="Tamura T."/>
        </authorList>
    </citation>
    <scope>NUCLEOTIDE SEQUENCE [LARGE SCALE GENOMIC DNA]</scope>
    <source>
        <strain evidence="4 5">NBRC 13918</strain>
    </source>
</reference>
<dbReference type="Pfam" id="PF00549">
    <property type="entry name" value="Ligase_CoA"/>
    <property type="match status" value="1"/>
</dbReference>
<dbReference type="EMBL" id="BOOH01000021">
    <property type="protein sequence ID" value="GIH76694.1"/>
    <property type="molecule type" value="Genomic_DNA"/>
</dbReference>
<dbReference type="InterPro" id="IPR016102">
    <property type="entry name" value="Succinyl-CoA_synth-like"/>
</dbReference>
<evidence type="ECO:0000313" key="4">
    <source>
        <dbReference type="EMBL" id="GIH76694.1"/>
    </source>
</evidence>
<evidence type="ECO:0000256" key="1">
    <source>
        <dbReference type="SAM" id="MobiDB-lite"/>
    </source>
</evidence>
<evidence type="ECO:0000313" key="5">
    <source>
        <dbReference type="Proteomes" id="UP000616724"/>
    </source>
</evidence>
<dbReference type="InterPro" id="IPR005811">
    <property type="entry name" value="SUCC_ACL_C"/>
</dbReference>
<dbReference type="PANTHER" id="PTHR11117">
    <property type="entry name" value="SUCCINYL-COA LIGASE SUBUNIT ALPHA"/>
    <property type="match status" value="1"/>
</dbReference>
<dbReference type="Proteomes" id="UP000616724">
    <property type="component" value="Unassembled WGS sequence"/>
</dbReference>
<dbReference type="GO" id="GO:0009361">
    <property type="term" value="C:succinate-CoA ligase complex (ADP-forming)"/>
    <property type="evidence" value="ECO:0007669"/>
    <property type="project" value="TreeGrafter"/>
</dbReference>
<dbReference type="SUPFAM" id="SSF52210">
    <property type="entry name" value="Succinyl-CoA synthetase domains"/>
    <property type="match status" value="2"/>
</dbReference>
<evidence type="ECO:0008006" key="6">
    <source>
        <dbReference type="Google" id="ProtNLM"/>
    </source>
</evidence>
<feature type="domain" description="CoA-binding" evidence="3">
    <location>
        <begin position="280"/>
        <end position="370"/>
    </location>
</feature>
<dbReference type="RefSeq" id="WP_307837380.1">
    <property type="nucleotide sequence ID" value="NZ_BOOH01000021.1"/>
</dbReference>
<proteinExistence type="predicted"/>
<dbReference type="AlphaFoldDB" id="A0A8J3RKN6"/>